<gene>
    <name evidence="10" type="ORF">H1R20_g5031</name>
</gene>
<name>A0A9W8MKQ5_9AGAR</name>
<keyword evidence="11" id="KW-1185">Reference proteome</keyword>
<dbReference type="GO" id="GO:0009251">
    <property type="term" value="P:glucan catabolic process"/>
    <property type="evidence" value="ECO:0007669"/>
    <property type="project" value="TreeGrafter"/>
</dbReference>
<organism evidence="10 11">
    <name type="scientific">Candolleomyces eurysporus</name>
    <dbReference type="NCBI Taxonomy" id="2828524"/>
    <lineage>
        <taxon>Eukaryota</taxon>
        <taxon>Fungi</taxon>
        <taxon>Dikarya</taxon>
        <taxon>Basidiomycota</taxon>
        <taxon>Agaricomycotina</taxon>
        <taxon>Agaricomycetes</taxon>
        <taxon>Agaricomycetidae</taxon>
        <taxon>Agaricales</taxon>
        <taxon>Agaricineae</taxon>
        <taxon>Psathyrellaceae</taxon>
        <taxon>Candolleomyces</taxon>
    </lineage>
</organism>
<sequence length="434" mass="47850">MIINDVKEPVQDPPSQPLSTSRPPESSAEVDLPPPPYQVNGHNISNSAPSLVAQSASIPSSEPSNDSNLSPKDVGIRGRLTKRTKVLLCALALTLIACAIFLPVYFKVIKRRETEVITSGGNGSRIVMEDGTEFMYSNPFGGFWVYDPSSPFNSSARPNAWTPPLNIPWDFTTYRIHGVNLGGLFLLEPIISPALFQRYPGTMDEWDLSVAMANDPSSGGLGQIEEHYRTFITEKDIADIAGAGLTWIRLPIGFWAIETWPGEPFLEHTSWKYIIRVLQWCRKYGLRVNLALYSVPGSANGETMGGKWGQIEFLSGAMGIANAQCTLYYIRVLAEFISRSEWKNVVPMLSIVNSPAYRAIGVEQLRSFYNEAYRVVREATGYGTGNGPYLVMFDGGDSSSGIFRNNFMSGADRVILERQPCVVSLSHMSLGTVL</sequence>
<keyword evidence="4" id="KW-0326">Glycosidase</keyword>
<comment type="catalytic activity">
    <reaction evidence="6">
        <text>Successive hydrolysis of beta-D-glucose units from the non-reducing ends of (1-&gt;3)-beta-D-glucans, releasing alpha-glucose.</text>
        <dbReference type="EC" id="3.2.1.58"/>
    </reaction>
</comment>
<keyword evidence="9" id="KW-1133">Transmembrane helix</keyword>
<evidence type="ECO:0000256" key="1">
    <source>
        <dbReference type="ARBA" id="ARBA00005641"/>
    </source>
</evidence>
<dbReference type="EC" id="3.2.1.58" evidence="7"/>
<keyword evidence="5" id="KW-0961">Cell wall biogenesis/degradation</keyword>
<dbReference type="EMBL" id="JANBPK010000783">
    <property type="protein sequence ID" value="KAJ2932064.1"/>
    <property type="molecule type" value="Genomic_DNA"/>
</dbReference>
<dbReference type="PANTHER" id="PTHR31297:SF34">
    <property type="entry name" value="GLUCAN 1,3-BETA-GLUCOSIDASE 2"/>
    <property type="match status" value="1"/>
</dbReference>
<feature type="transmembrane region" description="Helical" evidence="9">
    <location>
        <begin position="86"/>
        <end position="106"/>
    </location>
</feature>
<evidence type="ECO:0000256" key="8">
    <source>
        <dbReference type="SAM" id="MobiDB-lite"/>
    </source>
</evidence>
<evidence type="ECO:0000256" key="2">
    <source>
        <dbReference type="ARBA" id="ARBA00022801"/>
    </source>
</evidence>
<reference evidence="10" key="1">
    <citation type="submission" date="2022-06" db="EMBL/GenBank/DDBJ databases">
        <title>Genome Sequence of Candolleomyces eurysporus.</title>
        <authorList>
            <person name="Buettner E."/>
        </authorList>
    </citation>
    <scope>NUCLEOTIDE SEQUENCE</scope>
    <source>
        <strain evidence="10">VTCC 930004</strain>
    </source>
</reference>
<dbReference type="PANTHER" id="PTHR31297">
    <property type="entry name" value="GLUCAN ENDO-1,6-BETA-GLUCOSIDASE B"/>
    <property type="match status" value="1"/>
</dbReference>
<keyword evidence="9" id="KW-0472">Membrane</keyword>
<dbReference type="Proteomes" id="UP001140091">
    <property type="component" value="Unassembled WGS sequence"/>
</dbReference>
<dbReference type="InterPro" id="IPR017853">
    <property type="entry name" value="GH"/>
</dbReference>
<evidence type="ECO:0000256" key="4">
    <source>
        <dbReference type="ARBA" id="ARBA00023295"/>
    </source>
</evidence>
<comment type="similarity">
    <text evidence="1">Belongs to the glycosyl hydrolase 5 (cellulase A) family.</text>
</comment>
<evidence type="ECO:0000313" key="11">
    <source>
        <dbReference type="Proteomes" id="UP001140091"/>
    </source>
</evidence>
<keyword evidence="9" id="KW-0812">Transmembrane</keyword>
<evidence type="ECO:0000313" key="10">
    <source>
        <dbReference type="EMBL" id="KAJ2932064.1"/>
    </source>
</evidence>
<dbReference type="AlphaFoldDB" id="A0A9W8MKQ5"/>
<evidence type="ECO:0000256" key="7">
    <source>
        <dbReference type="ARBA" id="ARBA00038929"/>
    </source>
</evidence>
<proteinExistence type="inferred from homology"/>
<evidence type="ECO:0000256" key="3">
    <source>
        <dbReference type="ARBA" id="ARBA00023180"/>
    </source>
</evidence>
<feature type="region of interest" description="Disordered" evidence="8">
    <location>
        <begin position="1"/>
        <end position="74"/>
    </location>
</feature>
<evidence type="ECO:0000256" key="6">
    <source>
        <dbReference type="ARBA" id="ARBA00036824"/>
    </source>
</evidence>
<protein>
    <recommendedName>
        <fullName evidence="7">glucan 1,3-beta-glucosidase</fullName>
        <ecNumber evidence="7">3.2.1.58</ecNumber>
    </recommendedName>
</protein>
<keyword evidence="3" id="KW-0325">Glycoprotein</keyword>
<dbReference type="GO" id="GO:0005576">
    <property type="term" value="C:extracellular region"/>
    <property type="evidence" value="ECO:0007669"/>
    <property type="project" value="TreeGrafter"/>
</dbReference>
<keyword evidence="2" id="KW-0378">Hydrolase</keyword>
<dbReference type="GO" id="GO:0004338">
    <property type="term" value="F:glucan exo-1,3-beta-glucosidase activity"/>
    <property type="evidence" value="ECO:0007669"/>
    <property type="project" value="UniProtKB-EC"/>
</dbReference>
<dbReference type="SUPFAM" id="SSF51445">
    <property type="entry name" value="(Trans)glycosidases"/>
    <property type="match status" value="1"/>
</dbReference>
<dbReference type="Gene3D" id="3.20.20.80">
    <property type="entry name" value="Glycosidases"/>
    <property type="match status" value="1"/>
</dbReference>
<dbReference type="InterPro" id="IPR050386">
    <property type="entry name" value="Glycosyl_hydrolase_5"/>
</dbReference>
<accession>A0A9W8MKQ5</accession>
<feature type="compositionally biased region" description="Basic and acidic residues" evidence="8">
    <location>
        <begin position="1"/>
        <end position="10"/>
    </location>
</feature>
<evidence type="ECO:0000256" key="5">
    <source>
        <dbReference type="ARBA" id="ARBA00023316"/>
    </source>
</evidence>
<comment type="caution">
    <text evidence="10">The sequence shown here is derived from an EMBL/GenBank/DDBJ whole genome shotgun (WGS) entry which is preliminary data.</text>
</comment>
<feature type="non-terminal residue" evidence="10">
    <location>
        <position position="434"/>
    </location>
</feature>
<dbReference type="GO" id="GO:0009986">
    <property type="term" value="C:cell surface"/>
    <property type="evidence" value="ECO:0007669"/>
    <property type="project" value="TreeGrafter"/>
</dbReference>
<dbReference type="GO" id="GO:0071555">
    <property type="term" value="P:cell wall organization"/>
    <property type="evidence" value="ECO:0007669"/>
    <property type="project" value="UniProtKB-KW"/>
</dbReference>
<feature type="compositionally biased region" description="Polar residues" evidence="8">
    <location>
        <begin position="40"/>
        <end position="70"/>
    </location>
</feature>
<evidence type="ECO:0000256" key="9">
    <source>
        <dbReference type="SAM" id="Phobius"/>
    </source>
</evidence>
<dbReference type="OrthoDB" id="62120at2759"/>